<feature type="domain" description="GerMN" evidence="2">
    <location>
        <begin position="108"/>
        <end position="199"/>
    </location>
</feature>
<dbReference type="InterPro" id="IPR019606">
    <property type="entry name" value="GerMN"/>
</dbReference>
<dbReference type="RefSeq" id="WP_079708331.1">
    <property type="nucleotide sequence ID" value="NZ_BAABQN010000003.1"/>
</dbReference>
<feature type="region of interest" description="Disordered" evidence="1">
    <location>
        <begin position="41"/>
        <end position="72"/>
    </location>
</feature>
<evidence type="ECO:0000313" key="4">
    <source>
        <dbReference type="Proteomes" id="UP000252254"/>
    </source>
</evidence>
<comment type="caution">
    <text evidence="3">The sequence shown here is derived from an EMBL/GenBank/DDBJ whole genome shotgun (WGS) entry which is preliminary data.</text>
</comment>
<accession>A0A366EAR5</accession>
<dbReference type="STRING" id="200904.GCA_900168775_02323"/>
<dbReference type="AlphaFoldDB" id="A0A366EAR5"/>
<evidence type="ECO:0000259" key="2">
    <source>
        <dbReference type="SMART" id="SM00909"/>
    </source>
</evidence>
<feature type="compositionally biased region" description="Basic and acidic residues" evidence="1">
    <location>
        <begin position="58"/>
        <end position="71"/>
    </location>
</feature>
<organism evidence="3 4">
    <name type="scientific">Paraliobacillus ryukyuensis</name>
    <dbReference type="NCBI Taxonomy" id="200904"/>
    <lineage>
        <taxon>Bacteria</taxon>
        <taxon>Bacillati</taxon>
        <taxon>Bacillota</taxon>
        <taxon>Bacilli</taxon>
        <taxon>Bacillales</taxon>
        <taxon>Bacillaceae</taxon>
        <taxon>Paraliobacillus</taxon>
    </lineage>
</organism>
<dbReference type="Proteomes" id="UP000252254">
    <property type="component" value="Unassembled WGS sequence"/>
</dbReference>
<dbReference type="EMBL" id="QNRI01000004">
    <property type="protein sequence ID" value="RBO99461.1"/>
    <property type="molecule type" value="Genomic_DNA"/>
</dbReference>
<sequence length="369" mass="41287">MKKIVVKKSVYMGFLMLFVLFLTTGCGLFQGEQTLEEIDVPKDQSTNTETDIATDATKQTEKASESDKEGIEVTADQAETVPRELYLLNEEGLIVPQTVELPKTDLVAQQVLEYLIKDGPVTSMLPNGFEAVLPAGTEINQMNIQEDGTLIVDVSEEFKEYQPEEEKNIIEAMTYTLTQFDNVERVTLWIDGKEQTEMPVNGTPLKNGYSRANGINIYHPDGVDLMDSKAVTLYYPTQQNEQMYYVPVTQYVEMDKQTDYQSMVQALLKGPAYDMDLLNVFNPNVSIKAEPSVEDGVLHVSFSKEILNDENNASISDEVMETLVLTLTNKEEVEAVSVEVEGVDQVFNEHGVPYTEPVTRDTFVPTGSL</sequence>
<evidence type="ECO:0000256" key="1">
    <source>
        <dbReference type="SAM" id="MobiDB-lite"/>
    </source>
</evidence>
<proteinExistence type="predicted"/>
<keyword evidence="4" id="KW-1185">Reference proteome</keyword>
<dbReference type="PROSITE" id="PS51257">
    <property type="entry name" value="PROKAR_LIPOPROTEIN"/>
    <property type="match status" value="1"/>
</dbReference>
<name>A0A366EAR5_9BACI</name>
<gene>
    <name evidence="3" type="ORF">DES48_104134</name>
</gene>
<dbReference type="SMART" id="SM00909">
    <property type="entry name" value="Germane"/>
    <property type="match status" value="2"/>
</dbReference>
<evidence type="ECO:0000313" key="3">
    <source>
        <dbReference type="EMBL" id="RBO99461.1"/>
    </source>
</evidence>
<reference evidence="3 4" key="1">
    <citation type="submission" date="2018-06" db="EMBL/GenBank/DDBJ databases">
        <title>Genomic Encyclopedia of Type Strains, Phase IV (KMG-IV): sequencing the most valuable type-strain genomes for metagenomic binning, comparative biology and taxonomic classification.</title>
        <authorList>
            <person name="Goeker M."/>
        </authorList>
    </citation>
    <scope>NUCLEOTIDE SEQUENCE [LARGE SCALE GENOMIC DNA]</scope>
    <source>
        <strain evidence="3 4">DSM 15140</strain>
    </source>
</reference>
<protein>
    <submittedName>
        <fullName evidence="3">Germination protein M</fullName>
    </submittedName>
</protein>
<dbReference type="OrthoDB" id="1715058at2"/>
<dbReference type="Pfam" id="PF10646">
    <property type="entry name" value="Germane"/>
    <property type="match status" value="2"/>
</dbReference>
<feature type="domain" description="GerMN" evidence="2">
    <location>
        <begin position="260"/>
        <end position="349"/>
    </location>
</feature>